<dbReference type="CDD" id="cd09087">
    <property type="entry name" value="Ape1-like_AP-endo"/>
    <property type="match status" value="1"/>
</dbReference>
<feature type="binding site" evidence="6">
    <location>
        <position position="319"/>
    </location>
    <ligand>
        <name>Mg(2+)</name>
        <dbReference type="ChEBI" id="CHEBI:18420"/>
        <label>1</label>
    </ligand>
</feature>
<dbReference type="NCBIfam" id="TIGR00633">
    <property type="entry name" value="xth"/>
    <property type="match status" value="1"/>
</dbReference>
<keyword evidence="6" id="KW-0464">Manganese</keyword>
<dbReference type="NCBIfam" id="TIGR00195">
    <property type="entry name" value="exoDNase_III"/>
    <property type="match status" value="1"/>
</dbReference>
<comment type="cofactor">
    <cofactor evidence="6 8">
        <name>Mg(2+)</name>
        <dbReference type="ChEBI" id="CHEBI:18420"/>
    </cofactor>
    <cofactor evidence="6 8">
        <name>Mn(2+)</name>
        <dbReference type="ChEBI" id="CHEBI:29035"/>
    </cofactor>
    <text evidence="6 8">Probably binds two magnesium or manganese ions per subunit.</text>
</comment>
<evidence type="ECO:0000256" key="6">
    <source>
        <dbReference type="PIRSR" id="PIRSR604808-2"/>
    </source>
</evidence>
<feature type="active site" description="Proton acceptor" evidence="5">
    <location>
        <position position="320"/>
    </location>
</feature>
<organism evidence="10">
    <name type="scientific">Spongospora subterranea</name>
    <dbReference type="NCBI Taxonomy" id="70186"/>
    <lineage>
        <taxon>Eukaryota</taxon>
        <taxon>Sar</taxon>
        <taxon>Rhizaria</taxon>
        <taxon>Endomyxa</taxon>
        <taxon>Phytomyxea</taxon>
        <taxon>Plasmodiophorida</taxon>
        <taxon>Plasmodiophoridae</taxon>
        <taxon>Spongospora</taxon>
    </lineage>
</organism>
<dbReference type="GO" id="GO:0046872">
    <property type="term" value="F:metal ion binding"/>
    <property type="evidence" value="ECO:0007669"/>
    <property type="project" value="UniProtKB-KW"/>
</dbReference>
<keyword evidence="4 6" id="KW-0460">Magnesium</keyword>
<evidence type="ECO:0000256" key="4">
    <source>
        <dbReference type="ARBA" id="ARBA00022842"/>
    </source>
</evidence>
<dbReference type="InterPro" id="IPR036691">
    <property type="entry name" value="Endo/exonu/phosph_ase_sf"/>
</dbReference>
<evidence type="ECO:0000256" key="2">
    <source>
        <dbReference type="ARBA" id="ARBA00022723"/>
    </source>
</evidence>
<feature type="binding site" evidence="6">
    <location>
        <position position="219"/>
    </location>
    <ligand>
        <name>Mg(2+)</name>
        <dbReference type="ChEBI" id="CHEBI:18420"/>
        <label>1</label>
    </ligand>
</feature>
<dbReference type="Pfam" id="PF03372">
    <property type="entry name" value="Exo_endo_phos"/>
    <property type="match status" value="1"/>
</dbReference>
<evidence type="ECO:0000313" key="10">
    <source>
        <dbReference type="EMBL" id="CRZ09265.1"/>
    </source>
</evidence>
<dbReference type="GO" id="GO:0006284">
    <property type="term" value="P:base-excision repair"/>
    <property type="evidence" value="ECO:0007669"/>
    <property type="project" value="TreeGrafter"/>
</dbReference>
<proteinExistence type="inferred from homology"/>
<protein>
    <recommendedName>
        <fullName evidence="9">Endonuclease/exonuclease/phosphatase domain-containing protein</fullName>
    </recommendedName>
</protein>
<dbReference type="GO" id="GO:0003906">
    <property type="term" value="F:DNA-(apurinic or apyrimidinic site) endonuclease activity"/>
    <property type="evidence" value="ECO:0007669"/>
    <property type="project" value="TreeGrafter"/>
</dbReference>
<evidence type="ECO:0000256" key="3">
    <source>
        <dbReference type="ARBA" id="ARBA00022801"/>
    </source>
</evidence>
<dbReference type="SUPFAM" id="SSF56219">
    <property type="entry name" value="DNase I-like"/>
    <property type="match status" value="1"/>
</dbReference>
<feature type="binding site" evidence="6">
    <location>
        <position position="320"/>
    </location>
    <ligand>
        <name>Mg(2+)</name>
        <dbReference type="ChEBI" id="CHEBI:18420"/>
        <label>1</label>
    </ligand>
</feature>
<keyword evidence="2 6" id="KW-0479">Metal-binding</keyword>
<feature type="binding site" evidence="6">
    <location>
        <position position="221"/>
    </location>
    <ligand>
        <name>Mg(2+)</name>
        <dbReference type="ChEBI" id="CHEBI:18420"/>
        <label>1</label>
    </ligand>
</feature>
<evidence type="ECO:0000259" key="9">
    <source>
        <dbReference type="Pfam" id="PF03372"/>
    </source>
</evidence>
<evidence type="ECO:0000256" key="8">
    <source>
        <dbReference type="RuleBase" id="RU362131"/>
    </source>
</evidence>
<accession>A0A0H5R502</accession>
<dbReference type="InterPro" id="IPR004808">
    <property type="entry name" value="AP_endonuc_1"/>
</dbReference>
<keyword evidence="3" id="KW-0378">Hydrolase</keyword>
<dbReference type="AlphaFoldDB" id="A0A0H5R502"/>
<feature type="site" description="Interaction with DNA substrate" evidence="7">
    <location>
        <position position="320"/>
    </location>
</feature>
<feature type="active site" evidence="5">
    <location>
        <position position="179"/>
    </location>
</feature>
<feature type="site" description="Important for catalytic activity" evidence="7">
    <location>
        <position position="294"/>
    </location>
</feature>
<keyword evidence="8" id="KW-0227">DNA damage</keyword>
<dbReference type="PANTHER" id="PTHR22748">
    <property type="entry name" value="AP ENDONUCLEASE"/>
    <property type="match status" value="1"/>
</dbReference>
<keyword evidence="8" id="KW-0234">DNA repair</keyword>
<dbReference type="GO" id="GO:0008081">
    <property type="term" value="F:phosphoric diester hydrolase activity"/>
    <property type="evidence" value="ECO:0007669"/>
    <property type="project" value="TreeGrafter"/>
</dbReference>
<evidence type="ECO:0000256" key="5">
    <source>
        <dbReference type="PIRSR" id="PIRSR604808-1"/>
    </source>
</evidence>
<evidence type="ECO:0000256" key="1">
    <source>
        <dbReference type="ARBA" id="ARBA00007092"/>
    </source>
</evidence>
<reference evidence="10" key="1">
    <citation type="submission" date="2015-04" db="EMBL/GenBank/DDBJ databases">
        <title>The genome sequence of the plant pathogenic Rhizarian Plasmodiophora brassicae reveals insights in its biotrophic life cycle and the origin of chitin synthesis.</title>
        <authorList>
            <person name="Schwelm A."/>
            <person name="Fogelqvist J."/>
            <person name="Knaust A."/>
            <person name="Julke S."/>
            <person name="Lilja T."/>
            <person name="Dhandapani V."/>
            <person name="Bonilla-Rosso G."/>
            <person name="Karlsson M."/>
            <person name="Shevchenko A."/>
            <person name="Choi S.R."/>
            <person name="Kim H.G."/>
            <person name="Park J.Y."/>
            <person name="Lim Y.P."/>
            <person name="Ludwig-Muller J."/>
            <person name="Dixelius C."/>
        </authorList>
    </citation>
    <scope>NUCLEOTIDE SEQUENCE</scope>
    <source>
        <tissue evidence="10">Potato root galls</tissue>
    </source>
</reference>
<name>A0A0H5R502_9EUKA</name>
<dbReference type="PANTHER" id="PTHR22748:SF6">
    <property type="entry name" value="DNA-(APURINIC OR APYRIMIDINIC SITE) ENDONUCLEASE"/>
    <property type="match status" value="1"/>
</dbReference>
<feature type="active site" description="Proton donor/acceptor" evidence="5">
    <location>
        <position position="219"/>
    </location>
</feature>
<comment type="similarity">
    <text evidence="1 8">Belongs to the DNA repair enzymes AP/ExoA family.</text>
</comment>
<dbReference type="PROSITE" id="PS51435">
    <property type="entry name" value="AP_NUCLEASE_F1_4"/>
    <property type="match status" value="1"/>
</dbReference>
<dbReference type="GO" id="GO:0005634">
    <property type="term" value="C:nucleus"/>
    <property type="evidence" value="ECO:0007669"/>
    <property type="project" value="TreeGrafter"/>
</dbReference>
<dbReference type="GO" id="GO:0008311">
    <property type="term" value="F:double-stranded DNA 3'-5' DNA exonuclease activity"/>
    <property type="evidence" value="ECO:0007669"/>
    <property type="project" value="TreeGrafter"/>
</dbReference>
<dbReference type="EMBL" id="HACM01008823">
    <property type="protein sequence ID" value="CRZ09265.1"/>
    <property type="molecule type" value="Transcribed_RNA"/>
</dbReference>
<feature type="non-terminal residue" evidence="10">
    <location>
        <position position="1"/>
    </location>
</feature>
<evidence type="ECO:0000256" key="7">
    <source>
        <dbReference type="PIRSR" id="PIRSR604808-3"/>
    </source>
</evidence>
<feature type="site" description="Transition state stabilizer" evidence="7">
    <location>
        <position position="221"/>
    </location>
</feature>
<feature type="domain" description="Endonuclease/exonuclease/phosphatase" evidence="9">
    <location>
        <begin position="75"/>
        <end position="320"/>
    </location>
</feature>
<sequence>LRMNRGNHVLIWTRPLLQLHRHCLTVGPGRYFMPDTLPKRTALQVLENDGGLVAKRAKLSTQPSDTAPILRRLAFWNVNGLRAIAKKPDILPNFLKDHEPDIICLSEVKCRTEDNPWDVSKFGYKCIMNSATVKKGSYSGTAIYTKLEPMSVSKGIGECDDEGRVITMELPDYYVVCVYAPNSGAKLDRLSYRTTTWDGKFREHVCKLQKTKPVILAGDFNVAHLEIDVHDPISNRNKTSGFCDQERENFSQLLDECKLVDTYRKFHPHETIKSYTYFSYRFNCRMKQKGWRVDYVLASESLMNKIASVDVVQEQTGSDHLPIVLHFNTET</sequence>
<dbReference type="Gene3D" id="3.60.10.10">
    <property type="entry name" value="Endonuclease/exonuclease/phosphatase"/>
    <property type="match status" value="1"/>
</dbReference>
<feature type="binding site" evidence="6">
    <location>
        <position position="107"/>
    </location>
    <ligand>
        <name>Mg(2+)</name>
        <dbReference type="ChEBI" id="CHEBI:18420"/>
        <label>1</label>
    </ligand>
</feature>
<dbReference type="InterPro" id="IPR005135">
    <property type="entry name" value="Endo/exonuclease/phosphatase"/>
</dbReference>
<feature type="binding site" evidence="6">
    <location>
        <position position="77"/>
    </location>
    <ligand>
        <name>Mg(2+)</name>
        <dbReference type="ChEBI" id="CHEBI:18420"/>
        <label>1</label>
    </ligand>
</feature>